<sequence length="121" mass="14395">MKRRYFARIDKKYFTQMSFNGSLGPIISFSITRFTNYHMLDNESVFQISIIVYFCKTLIKEIVSLIIGSITSFCNGDEGYQKCNWNYWKHRRAMTLIIIVMCTRFLVHHDVAEFIKILIFN</sequence>
<keyword evidence="2" id="KW-1185">Reference proteome</keyword>
<reference evidence="2" key="1">
    <citation type="submission" date="2014-03" db="EMBL/GenBank/DDBJ databases">
        <authorList>
            <person name="Aksoy S."/>
            <person name="Warren W."/>
            <person name="Wilson R.K."/>
        </authorList>
    </citation>
    <scope>NUCLEOTIDE SEQUENCE [LARGE SCALE GENOMIC DNA]</scope>
    <source>
        <strain evidence="2">IAEA</strain>
    </source>
</reference>
<evidence type="ECO:0000313" key="2">
    <source>
        <dbReference type="Proteomes" id="UP000091820"/>
    </source>
</evidence>
<name>A0A1A9W476_9MUSC</name>
<proteinExistence type="predicted"/>
<accession>A0A1A9W476</accession>
<reference evidence="1" key="2">
    <citation type="submission" date="2020-05" db="UniProtKB">
        <authorList>
            <consortium name="EnsemblMetazoa"/>
        </authorList>
    </citation>
    <scope>IDENTIFICATION</scope>
    <source>
        <strain evidence="1">IAEA</strain>
    </source>
</reference>
<evidence type="ECO:0000313" key="1">
    <source>
        <dbReference type="EnsemblMetazoa" id="GBRI005713-PA"/>
    </source>
</evidence>
<dbReference type="Proteomes" id="UP000091820">
    <property type="component" value="Unassembled WGS sequence"/>
</dbReference>
<protein>
    <submittedName>
        <fullName evidence="1">Uncharacterized protein</fullName>
    </submittedName>
</protein>
<dbReference type="EnsemblMetazoa" id="GBRI005713-RA">
    <property type="protein sequence ID" value="GBRI005713-PA"/>
    <property type="gene ID" value="GBRI005713"/>
</dbReference>
<dbReference type="VEuPathDB" id="VectorBase:GBRI005713"/>
<organism evidence="1 2">
    <name type="scientific">Glossina brevipalpis</name>
    <dbReference type="NCBI Taxonomy" id="37001"/>
    <lineage>
        <taxon>Eukaryota</taxon>
        <taxon>Metazoa</taxon>
        <taxon>Ecdysozoa</taxon>
        <taxon>Arthropoda</taxon>
        <taxon>Hexapoda</taxon>
        <taxon>Insecta</taxon>
        <taxon>Pterygota</taxon>
        <taxon>Neoptera</taxon>
        <taxon>Endopterygota</taxon>
        <taxon>Diptera</taxon>
        <taxon>Brachycera</taxon>
        <taxon>Muscomorpha</taxon>
        <taxon>Hippoboscoidea</taxon>
        <taxon>Glossinidae</taxon>
        <taxon>Glossina</taxon>
    </lineage>
</organism>
<dbReference type="AlphaFoldDB" id="A0A1A9W476"/>